<gene>
    <name evidence="7" type="primary">recR</name>
    <name evidence="9" type="ORF">UT18_C0007G0116</name>
</gene>
<dbReference type="InterPro" id="IPR006171">
    <property type="entry name" value="TOPRIM_dom"/>
</dbReference>
<evidence type="ECO:0000313" key="9">
    <source>
        <dbReference type="EMBL" id="KKQ94860.1"/>
    </source>
</evidence>
<dbReference type="AlphaFoldDB" id="A0A0G0M3C6"/>
<dbReference type="InterPro" id="IPR023627">
    <property type="entry name" value="Rcmb_RecR"/>
</dbReference>
<dbReference type="GO" id="GO:0006310">
    <property type="term" value="P:DNA recombination"/>
    <property type="evidence" value="ECO:0007669"/>
    <property type="project" value="UniProtKB-UniRule"/>
</dbReference>
<dbReference type="InterPro" id="IPR034137">
    <property type="entry name" value="TOPRIM_RecR"/>
</dbReference>
<dbReference type="PATRIC" id="fig|1618345.3.peg.488"/>
<evidence type="ECO:0000256" key="2">
    <source>
        <dbReference type="ARBA" id="ARBA00022763"/>
    </source>
</evidence>
<dbReference type="Pfam" id="PF13662">
    <property type="entry name" value="Toprim_4"/>
    <property type="match status" value="1"/>
</dbReference>
<dbReference type="GO" id="GO:0008270">
    <property type="term" value="F:zinc ion binding"/>
    <property type="evidence" value="ECO:0007669"/>
    <property type="project" value="UniProtKB-KW"/>
</dbReference>
<keyword evidence="2 7" id="KW-0227">DNA damage</keyword>
<name>A0A0G0M3C6_UNCC2</name>
<dbReference type="GO" id="GO:0006281">
    <property type="term" value="P:DNA repair"/>
    <property type="evidence" value="ECO:0007669"/>
    <property type="project" value="UniProtKB-UniRule"/>
</dbReference>
<dbReference type="Pfam" id="PF21175">
    <property type="entry name" value="RecR_C"/>
    <property type="match status" value="1"/>
</dbReference>
<evidence type="ECO:0000256" key="4">
    <source>
        <dbReference type="ARBA" id="ARBA00022833"/>
    </source>
</evidence>
<dbReference type="PROSITE" id="PS01300">
    <property type="entry name" value="RECR"/>
    <property type="match status" value="1"/>
</dbReference>
<dbReference type="InterPro" id="IPR000093">
    <property type="entry name" value="DNA_Rcmb_RecR"/>
</dbReference>
<dbReference type="PANTHER" id="PTHR30446">
    <property type="entry name" value="RECOMBINATION PROTEIN RECR"/>
    <property type="match status" value="1"/>
</dbReference>
<keyword evidence="5 7" id="KW-0233">DNA recombination</keyword>
<dbReference type="SUPFAM" id="SSF111304">
    <property type="entry name" value="Recombination protein RecR"/>
    <property type="match status" value="1"/>
</dbReference>
<dbReference type="STRING" id="1618345.UT18_C0007G0116"/>
<dbReference type="Proteomes" id="UP000034207">
    <property type="component" value="Unassembled WGS sequence"/>
</dbReference>
<evidence type="ECO:0000313" key="10">
    <source>
        <dbReference type="Proteomes" id="UP000034207"/>
    </source>
</evidence>
<feature type="zinc finger region" description="C4-type" evidence="7">
    <location>
        <begin position="58"/>
        <end position="73"/>
    </location>
</feature>
<protein>
    <recommendedName>
        <fullName evidence="7">Recombination protein RecR</fullName>
    </recommendedName>
</protein>
<evidence type="ECO:0000256" key="1">
    <source>
        <dbReference type="ARBA" id="ARBA00022723"/>
    </source>
</evidence>
<evidence type="ECO:0000256" key="5">
    <source>
        <dbReference type="ARBA" id="ARBA00023172"/>
    </source>
</evidence>
<comment type="similarity">
    <text evidence="7">Belongs to the RecR family.</text>
</comment>
<dbReference type="PANTHER" id="PTHR30446:SF0">
    <property type="entry name" value="RECOMBINATION PROTEIN RECR"/>
    <property type="match status" value="1"/>
</dbReference>
<dbReference type="SMART" id="SM00493">
    <property type="entry name" value="TOPRIM"/>
    <property type="match status" value="1"/>
</dbReference>
<keyword evidence="6 7" id="KW-0234">DNA repair</keyword>
<dbReference type="HAMAP" id="MF_00017">
    <property type="entry name" value="RecR"/>
    <property type="match status" value="1"/>
</dbReference>
<reference evidence="9 10" key="1">
    <citation type="journal article" date="2015" name="Nature">
        <title>rRNA introns, odd ribosomes, and small enigmatic genomes across a large radiation of phyla.</title>
        <authorList>
            <person name="Brown C.T."/>
            <person name="Hug L.A."/>
            <person name="Thomas B.C."/>
            <person name="Sharon I."/>
            <person name="Castelle C.J."/>
            <person name="Singh A."/>
            <person name="Wilkins M.J."/>
            <person name="Williams K.H."/>
            <person name="Banfield J.F."/>
        </authorList>
    </citation>
    <scope>NUCLEOTIDE SEQUENCE [LARGE SCALE GENOMIC DNA]</scope>
</reference>
<dbReference type="Pfam" id="PF21176">
    <property type="entry name" value="RecR_HhH"/>
    <property type="match status" value="1"/>
</dbReference>
<dbReference type="CDD" id="cd01025">
    <property type="entry name" value="TOPRIM_recR"/>
    <property type="match status" value="1"/>
</dbReference>
<dbReference type="PROSITE" id="PS50880">
    <property type="entry name" value="TOPRIM"/>
    <property type="match status" value="1"/>
</dbReference>
<proteinExistence type="inferred from homology"/>
<accession>A0A0G0M3C6</accession>
<dbReference type="GO" id="GO:0003677">
    <property type="term" value="F:DNA binding"/>
    <property type="evidence" value="ECO:0007669"/>
    <property type="project" value="UniProtKB-UniRule"/>
</dbReference>
<dbReference type="InterPro" id="IPR003583">
    <property type="entry name" value="Hlx-hairpin-Hlx_DNA-bd_motif"/>
</dbReference>
<keyword evidence="4 7" id="KW-0862">Zinc</keyword>
<comment type="function">
    <text evidence="7">May play a role in DNA repair. It seems to be involved in an RecBC-independent recombinational process of DNA repair. It may act with RecF and RecO.</text>
</comment>
<evidence type="ECO:0000256" key="7">
    <source>
        <dbReference type="HAMAP-Rule" id="MF_00017"/>
    </source>
</evidence>
<keyword evidence="1 7" id="KW-0479">Metal-binding</keyword>
<evidence type="ECO:0000256" key="3">
    <source>
        <dbReference type="ARBA" id="ARBA00022771"/>
    </source>
</evidence>
<evidence type="ECO:0000259" key="8">
    <source>
        <dbReference type="PROSITE" id="PS50880"/>
    </source>
</evidence>
<feature type="domain" description="Toprim" evidence="8">
    <location>
        <begin position="81"/>
        <end position="175"/>
    </location>
</feature>
<comment type="caution">
    <text evidence="9">The sequence shown here is derived from an EMBL/GenBank/DDBJ whole genome shotgun (WGS) entry which is preliminary data.</text>
</comment>
<dbReference type="SMART" id="SM00278">
    <property type="entry name" value="HhH1"/>
    <property type="match status" value="1"/>
</dbReference>
<sequence length="199" mass="21712">MQVIPKSVQNLIDELSKLPGIGPKTAQRLVFYLLKRKEEDNSLLGDAVLELKNGIRYCATCCSLTDIDECKICSDLRRDKDVVCVVEEPMDVVAVENSGHFRGLYHVLGGAISPIEGIGPDDLNIGTLASRLGDGIKEVIIATNPNLEGEATALYLQRALIPFNVKISRLAYGLPIGADLEYADELTIAKAIEGRQELF</sequence>
<evidence type="ECO:0000256" key="6">
    <source>
        <dbReference type="ARBA" id="ARBA00023204"/>
    </source>
</evidence>
<keyword evidence="3 7" id="KW-0863">Zinc-finger</keyword>
<dbReference type="Gene3D" id="6.10.250.240">
    <property type="match status" value="1"/>
</dbReference>
<dbReference type="Gene3D" id="3.40.1360.10">
    <property type="match status" value="1"/>
</dbReference>
<dbReference type="NCBIfam" id="TIGR00615">
    <property type="entry name" value="recR"/>
    <property type="match status" value="1"/>
</dbReference>
<dbReference type="EMBL" id="LBVV01000007">
    <property type="protein sequence ID" value="KKQ94860.1"/>
    <property type="molecule type" value="Genomic_DNA"/>
</dbReference>
<organism evidence="9 10">
    <name type="scientific">candidate division CPR2 bacterium GW2011_GWC2_39_10</name>
    <dbReference type="NCBI Taxonomy" id="1618345"/>
    <lineage>
        <taxon>Bacteria</taxon>
        <taxon>Bacteria division CPR2</taxon>
    </lineage>
</organism>
<dbReference type="Gene3D" id="1.10.8.420">
    <property type="entry name" value="RecR Domain 1"/>
    <property type="match status" value="1"/>
</dbReference>
<dbReference type="InterPro" id="IPR015967">
    <property type="entry name" value="Rcmb_RecR_Znf"/>
</dbReference>